<dbReference type="EMBL" id="KZ302086">
    <property type="protein sequence ID" value="PFH47897.1"/>
    <property type="molecule type" value="Genomic_DNA"/>
</dbReference>
<dbReference type="GO" id="GO:0016829">
    <property type="term" value="F:lyase activity"/>
    <property type="evidence" value="ECO:0007669"/>
    <property type="project" value="UniProtKB-KW"/>
</dbReference>
<dbReference type="GO" id="GO:0000175">
    <property type="term" value="F:3'-5'-RNA exonuclease activity"/>
    <property type="evidence" value="ECO:0007669"/>
    <property type="project" value="TreeGrafter"/>
</dbReference>
<dbReference type="AlphaFoldDB" id="A0A2A9NI12"/>
<dbReference type="GO" id="GO:0034477">
    <property type="term" value="P:U6 snRNA 3'-end processing"/>
    <property type="evidence" value="ECO:0007669"/>
    <property type="project" value="InterPro"/>
</dbReference>
<evidence type="ECO:0000313" key="9">
    <source>
        <dbReference type="Proteomes" id="UP000242287"/>
    </source>
</evidence>
<evidence type="ECO:0000256" key="1">
    <source>
        <dbReference type="ARBA" id="ARBA00022722"/>
    </source>
</evidence>
<name>A0A2A9NI12_9AGAR</name>
<organism evidence="8 9">
    <name type="scientific">Amanita thiersii Skay4041</name>
    <dbReference type="NCBI Taxonomy" id="703135"/>
    <lineage>
        <taxon>Eukaryota</taxon>
        <taxon>Fungi</taxon>
        <taxon>Dikarya</taxon>
        <taxon>Basidiomycota</taxon>
        <taxon>Agaricomycotina</taxon>
        <taxon>Agaricomycetes</taxon>
        <taxon>Agaricomycetidae</taxon>
        <taxon>Agaricales</taxon>
        <taxon>Pluteineae</taxon>
        <taxon>Amanitaceae</taxon>
        <taxon>Amanita</taxon>
    </lineage>
</organism>
<proteinExistence type="predicted"/>
<dbReference type="GO" id="GO:0005634">
    <property type="term" value="C:nucleus"/>
    <property type="evidence" value="ECO:0007669"/>
    <property type="project" value="TreeGrafter"/>
</dbReference>
<protein>
    <recommendedName>
        <fullName evidence="5">U6 snRNA phosphodiesterase 1</fullName>
    </recommendedName>
    <alternativeName>
        <fullName evidence="6">3'-5' RNA exonuclease USB1</fullName>
    </alternativeName>
</protein>
<dbReference type="Pfam" id="PF09749">
    <property type="entry name" value="HVSL"/>
    <property type="match status" value="1"/>
</dbReference>
<dbReference type="STRING" id="703135.A0A2A9NI12"/>
<evidence type="ECO:0000256" key="7">
    <source>
        <dbReference type="SAM" id="MobiDB-lite"/>
    </source>
</evidence>
<evidence type="ECO:0000313" key="8">
    <source>
        <dbReference type="EMBL" id="PFH47897.1"/>
    </source>
</evidence>
<gene>
    <name evidence="8" type="ORF">AMATHDRAFT_76990</name>
</gene>
<keyword evidence="2" id="KW-0378">Hydrolase</keyword>
<evidence type="ECO:0000256" key="2">
    <source>
        <dbReference type="ARBA" id="ARBA00022801"/>
    </source>
</evidence>
<keyword evidence="3" id="KW-0456">Lyase</keyword>
<keyword evidence="1" id="KW-0540">Nuclease</keyword>
<dbReference type="InterPro" id="IPR027521">
    <property type="entry name" value="Usb1"/>
</dbReference>
<dbReference type="Gene3D" id="3.90.1140.10">
    <property type="entry name" value="Cyclic phosphodiesterase"/>
    <property type="match status" value="1"/>
</dbReference>
<feature type="region of interest" description="Disordered" evidence="7">
    <location>
        <begin position="1"/>
        <end position="53"/>
    </location>
</feature>
<keyword evidence="4" id="KW-0539">Nucleus</keyword>
<keyword evidence="9" id="KW-1185">Reference proteome</keyword>
<reference evidence="8 9" key="1">
    <citation type="submission" date="2014-02" db="EMBL/GenBank/DDBJ databases">
        <title>Transposable element dynamics among asymbiotic and ectomycorrhizal Amanita fungi.</title>
        <authorList>
            <consortium name="DOE Joint Genome Institute"/>
            <person name="Hess J."/>
            <person name="Skrede I."/>
            <person name="Wolfe B."/>
            <person name="LaButti K."/>
            <person name="Ohm R.A."/>
            <person name="Grigoriev I.V."/>
            <person name="Pringle A."/>
        </authorList>
    </citation>
    <scope>NUCLEOTIDE SEQUENCE [LARGE SCALE GENOMIC DNA]</scope>
    <source>
        <strain evidence="8 9">SKay4041</strain>
    </source>
</reference>
<dbReference type="Proteomes" id="UP000242287">
    <property type="component" value="Unassembled WGS sequence"/>
</dbReference>
<evidence type="ECO:0000256" key="3">
    <source>
        <dbReference type="ARBA" id="ARBA00023239"/>
    </source>
</evidence>
<evidence type="ECO:0000256" key="6">
    <source>
        <dbReference type="ARBA" id="ARBA00030030"/>
    </source>
</evidence>
<evidence type="ECO:0000256" key="4">
    <source>
        <dbReference type="ARBA" id="ARBA00023242"/>
    </source>
</evidence>
<evidence type="ECO:0000256" key="5">
    <source>
        <dbReference type="ARBA" id="ARBA00029543"/>
    </source>
</evidence>
<sequence length="313" mass="35732">MKRPLPLVDYPHSDDSDEERKSKQSAPQPKKRKLPSLSSSVILPKPIDDPAQHQGRIRTHPHVYGQYATHVYISLRLKNNSTIYQLFQSVLRDAKNMVPSLHECCKTGDTSSDLRQLELHISLSRPIYLLVHQREEFKKDIRNVAKHHQPFSMSFTNFAELTNDEETRAFLVIDVGAGYHELKAIMHSLSPILKLLHQKDYYECPRFHASIAWALLTRKLSDIYTPPITVGETHDVQLLGTTTLDEYACSRPSTPTTDIGNEFPTIPHFPEDFITTLNERYSSTLSSAKVGLFDVQDLTVKIGKDVFVWRLGI</sequence>
<dbReference type="PANTHER" id="PTHR13522:SF3">
    <property type="entry name" value="U6 SNRNA PHOSPHODIESTERASE 1"/>
    <property type="match status" value="1"/>
</dbReference>
<accession>A0A2A9NI12</accession>
<dbReference type="PANTHER" id="PTHR13522">
    <property type="entry name" value="U6 SNRNA PHOSPHODIESTERASE 1"/>
    <property type="match status" value="1"/>
</dbReference>
<dbReference type="OrthoDB" id="49151at2759"/>
<feature type="compositionally biased region" description="Basic and acidic residues" evidence="7">
    <location>
        <begin position="11"/>
        <end position="22"/>
    </location>
</feature>